<reference evidence="3" key="1">
    <citation type="submission" date="2021-02" db="EMBL/GenBank/DDBJ databases">
        <authorList>
            <person name="Nowell W R."/>
        </authorList>
    </citation>
    <scope>NUCLEOTIDE SEQUENCE</scope>
</reference>
<dbReference type="EMBL" id="CAJOBC010107993">
    <property type="protein sequence ID" value="CAF4511677.1"/>
    <property type="molecule type" value="Genomic_DNA"/>
</dbReference>
<dbReference type="AlphaFoldDB" id="A0A8S2XU57"/>
<name>A0A8S2XU57_9BILA</name>
<proteinExistence type="predicted"/>
<dbReference type="Gene3D" id="1.10.10.60">
    <property type="entry name" value="Homeodomain-like"/>
    <property type="match status" value="1"/>
</dbReference>
<accession>A0A8S2XU57</accession>
<dbReference type="Proteomes" id="UP000681722">
    <property type="component" value="Unassembled WGS sequence"/>
</dbReference>
<evidence type="ECO:0000259" key="2">
    <source>
        <dbReference type="PROSITE" id="PS51253"/>
    </source>
</evidence>
<organism evidence="3 4">
    <name type="scientific">Didymodactylos carnosus</name>
    <dbReference type="NCBI Taxonomy" id="1234261"/>
    <lineage>
        <taxon>Eukaryota</taxon>
        <taxon>Metazoa</taxon>
        <taxon>Spiralia</taxon>
        <taxon>Gnathifera</taxon>
        <taxon>Rotifera</taxon>
        <taxon>Eurotatoria</taxon>
        <taxon>Bdelloidea</taxon>
        <taxon>Philodinida</taxon>
        <taxon>Philodinidae</taxon>
        <taxon>Didymodactylos</taxon>
    </lineage>
</organism>
<evidence type="ECO:0000313" key="4">
    <source>
        <dbReference type="Proteomes" id="UP000681722"/>
    </source>
</evidence>
<evidence type="ECO:0000256" key="1">
    <source>
        <dbReference type="ARBA" id="ARBA00023125"/>
    </source>
</evidence>
<comment type="caution">
    <text evidence="3">The sequence shown here is derived from an EMBL/GenBank/DDBJ whole genome shotgun (WGS) entry which is preliminary data.</text>
</comment>
<gene>
    <name evidence="3" type="ORF">SRO942_LOCUS45337</name>
</gene>
<keyword evidence="1" id="KW-0238">DNA-binding</keyword>
<evidence type="ECO:0000313" key="3">
    <source>
        <dbReference type="EMBL" id="CAF4511677.1"/>
    </source>
</evidence>
<sequence>MELVDNIDINNTDIDFTPDDNSSDSGFKFTAFTLDYMRKVVDFARPGIAFTTVQHEFPRVKYPMQLARFREHVENDGNRRQKLSRLELSVLEKFKQACDTNLPVHDTDIRRWSLTQAAVEGIDNFLASDKWLSNFKRRNNTDSRKVTKFVAKHEVFHKQEIHQAGEEFVSEVEKILPKYKLECIFNIDQSGFHYEFTSNRTLSFRNERSTFVTVKSLNATTHSYTVMPLVNAAGRLVSPVFICLQEPTGRFPVTKDVFSTSNVIVTCSISGKLNKSLMAYWIQEVLDDVTNNRFLLLVDQWSIQTGNSIYEDNLTKG</sequence>
<dbReference type="PROSITE" id="PS51253">
    <property type="entry name" value="HTH_CENPB"/>
    <property type="match status" value="1"/>
</dbReference>
<dbReference type="OrthoDB" id="10051656at2759"/>
<dbReference type="GO" id="GO:0003677">
    <property type="term" value="F:DNA binding"/>
    <property type="evidence" value="ECO:0007669"/>
    <property type="project" value="UniProtKB-KW"/>
</dbReference>
<dbReference type="SMART" id="SM00674">
    <property type="entry name" value="CENPB"/>
    <property type="match status" value="1"/>
</dbReference>
<protein>
    <recommendedName>
        <fullName evidence="2">HTH CENPB-type domain-containing protein</fullName>
    </recommendedName>
</protein>
<dbReference type="SUPFAM" id="SSF46689">
    <property type="entry name" value="Homeodomain-like"/>
    <property type="match status" value="1"/>
</dbReference>
<dbReference type="InterPro" id="IPR006600">
    <property type="entry name" value="HTH_CenpB_DNA-bd_dom"/>
</dbReference>
<dbReference type="InterPro" id="IPR009057">
    <property type="entry name" value="Homeodomain-like_sf"/>
</dbReference>
<feature type="domain" description="HTH CENPB-type" evidence="2">
    <location>
        <begin position="74"/>
        <end position="145"/>
    </location>
</feature>